<dbReference type="EMBL" id="JBHSGP010000008">
    <property type="protein sequence ID" value="MFC4721744.1"/>
    <property type="molecule type" value="Genomic_DNA"/>
</dbReference>
<evidence type="ECO:0000313" key="4">
    <source>
        <dbReference type="Proteomes" id="UP001595953"/>
    </source>
</evidence>
<dbReference type="PANTHER" id="PTHR34220:SF7">
    <property type="entry name" value="SENSOR HISTIDINE KINASE YPDA"/>
    <property type="match status" value="1"/>
</dbReference>
<accession>A0ABV9N381</accession>
<dbReference type="InterPro" id="IPR050640">
    <property type="entry name" value="Bact_2-comp_sensor_kinase"/>
</dbReference>
<evidence type="ECO:0000256" key="1">
    <source>
        <dbReference type="SAM" id="Phobius"/>
    </source>
</evidence>
<evidence type="ECO:0000313" key="3">
    <source>
        <dbReference type="EMBL" id="MFC4721744.1"/>
    </source>
</evidence>
<keyword evidence="1" id="KW-0472">Membrane</keyword>
<feature type="transmembrane region" description="Helical" evidence="1">
    <location>
        <begin position="114"/>
        <end position="132"/>
    </location>
</feature>
<dbReference type="GO" id="GO:0004673">
    <property type="term" value="F:protein histidine kinase activity"/>
    <property type="evidence" value="ECO:0007669"/>
    <property type="project" value="UniProtKB-EC"/>
</dbReference>
<dbReference type="Proteomes" id="UP001595953">
    <property type="component" value="Unassembled WGS sequence"/>
</dbReference>
<dbReference type="InterPro" id="IPR010559">
    <property type="entry name" value="Sig_transdc_His_kin_internal"/>
</dbReference>
<keyword evidence="4" id="KW-1185">Reference proteome</keyword>
<sequence>MLFKNKNWVRIFSKIGLHLLFWVLVLTYFAWGFGLDVNPKQSFLNAVFFLPGHILTVYTLLYFLVPKYLLKRRFLAFFVGFTIVVSICGIYMIITQLSVNNNPALGGANITVGRNILPFIHVGAIAASIKLLKHWYFQRQLTIEAEQQKTVAELKLLKAQLHPHFLFNTLNNLYSHTLDASPKSPEIVMKLSGLLRFMIYESNSARIPLSTELELLQYYISLEQLRYGDRLEISLTISGAIEKYQIAPLLILPFLENAFKHGTSRQIDQCWISFDLAMENKMMRFKLVNSIDPNADDNLDKLGGLGLQNVKRRLQLLYKDQHSLHLVRLDEVFVVTLDLTLEELEDQYKDILVLNTEKKAYAV</sequence>
<reference evidence="4" key="1">
    <citation type="journal article" date="2019" name="Int. J. Syst. Evol. Microbiol.">
        <title>The Global Catalogue of Microorganisms (GCM) 10K type strain sequencing project: providing services to taxonomists for standard genome sequencing and annotation.</title>
        <authorList>
            <consortium name="The Broad Institute Genomics Platform"/>
            <consortium name="The Broad Institute Genome Sequencing Center for Infectious Disease"/>
            <person name="Wu L."/>
            <person name="Ma J."/>
        </authorList>
    </citation>
    <scope>NUCLEOTIDE SEQUENCE [LARGE SCALE GENOMIC DNA]</scope>
    <source>
        <strain evidence="4">CCUG 63682</strain>
    </source>
</reference>
<dbReference type="RefSeq" id="WP_387961663.1">
    <property type="nucleotide sequence ID" value="NZ_JBHSGP010000008.1"/>
</dbReference>
<name>A0ABV9N381_9FLAO</name>
<protein>
    <submittedName>
        <fullName evidence="3">Sensor histidine kinase</fullName>
        <ecNumber evidence="3">2.7.13.3</ecNumber>
    </submittedName>
</protein>
<evidence type="ECO:0000259" key="2">
    <source>
        <dbReference type="Pfam" id="PF06580"/>
    </source>
</evidence>
<feature type="transmembrane region" description="Helical" evidence="1">
    <location>
        <begin position="74"/>
        <end position="94"/>
    </location>
</feature>
<keyword evidence="1" id="KW-1133">Transmembrane helix</keyword>
<feature type="domain" description="Signal transduction histidine kinase internal region" evidence="2">
    <location>
        <begin position="152"/>
        <end position="231"/>
    </location>
</feature>
<dbReference type="PANTHER" id="PTHR34220">
    <property type="entry name" value="SENSOR HISTIDINE KINASE YPDA"/>
    <property type="match status" value="1"/>
</dbReference>
<dbReference type="Pfam" id="PF06580">
    <property type="entry name" value="His_kinase"/>
    <property type="match status" value="1"/>
</dbReference>
<keyword evidence="1" id="KW-0812">Transmembrane</keyword>
<keyword evidence="3" id="KW-0418">Kinase</keyword>
<comment type="caution">
    <text evidence="3">The sequence shown here is derived from an EMBL/GenBank/DDBJ whole genome shotgun (WGS) entry which is preliminary data.</text>
</comment>
<gene>
    <name evidence="3" type="ORF">ACFO5O_05405</name>
</gene>
<proteinExistence type="predicted"/>
<keyword evidence="3" id="KW-0808">Transferase</keyword>
<organism evidence="3 4">
    <name type="scientific">Geojedonia litorea</name>
    <dbReference type="NCBI Taxonomy" id="1268269"/>
    <lineage>
        <taxon>Bacteria</taxon>
        <taxon>Pseudomonadati</taxon>
        <taxon>Bacteroidota</taxon>
        <taxon>Flavobacteriia</taxon>
        <taxon>Flavobacteriales</taxon>
        <taxon>Flavobacteriaceae</taxon>
        <taxon>Geojedonia</taxon>
    </lineage>
</organism>
<feature type="transmembrane region" description="Helical" evidence="1">
    <location>
        <begin position="12"/>
        <end position="31"/>
    </location>
</feature>
<feature type="transmembrane region" description="Helical" evidence="1">
    <location>
        <begin position="43"/>
        <end position="65"/>
    </location>
</feature>
<dbReference type="EC" id="2.7.13.3" evidence="3"/>